<dbReference type="InterPro" id="IPR001478">
    <property type="entry name" value="PDZ"/>
</dbReference>
<evidence type="ECO:0000259" key="3">
    <source>
        <dbReference type="Pfam" id="PF13180"/>
    </source>
</evidence>
<feature type="transmembrane region" description="Helical" evidence="1">
    <location>
        <begin position="28"/>
        <end position="51"/>
    </location>
</feature>
<dbReference type="SUPFAM" id="SSF54211">
    <property type="entry name" value="Ribosomal protein S5 domain 2-like"/>
    <property type="match status" value="1"/>
</dbReference>
<evidence type="ECO:0000259" key="2">
    <source>
        <dbReference type="Pfam" id="PF05362"/>
    </source>
</evidence>
<dbReference type="Gene3D" id="3.30.230.10">
    <property type="match status" value="1"/>
</dbReference>
<evidence type="ECO:0000313" key="5">
    <source>
        <dbReference type="Proteomes" id="UP000522720"/>
    </source>
</evidence>
<dbReference type="Proteomes" id="UP000522720">
    <property type="component" value="Unassembled WGS sequence"/>
</dbReference>
<accession>A0A7X6S135</accession>
<organism evidence="4 5">
    <name type="scientific">Streptococcus ovuberis</name>
    <dbReference type="NCBI Taxonomy" id="1936207"/>
    <lineage>
        <taxon>Bacteria</taxon>
        <taxon>Bacillati</taxon>
        <taxon>Bacillota</taxon>
        <taxon>Bacilli</taxon>
        <taxon>Lactobacillales</taxon>
        <taxon>Streptococcaceae</taxon>
        <taxon>Streptococcus</taxon>
    </lineage>
</organism>
<dbReference type="EMBL" id="JAAXPR010000008">
    <property type="protein sequence ID" value="NKZ20387.1"/>
    <property type="molecule type" value="Genomic_DNA"/>
</dbReference>
<name>A0A7X6S135_9STRE</name>
<dbReference type="Pfam" id="PF05362">
    <property type="entry name" value="Lon_C"/>
    <property type="match status" value="1"/>
</dbReference>
<dbReference type="SUPFAM" id="SSF50156">
    <property type="entry name" value="PDZ domain-like"/>
    <property type="match status" value="1"/>
</dbReference>
<dbReference type="InterPro" id="IPR036034">
    <property type="entry name" value="PDZ_sf"/>
</dbReference>
<dbReference type="AlphaFoldDB" id="A0A7X6S135"/>
<dbReference type="InterPro" id="IPR008269">
    <property type="entry name" value="Lon_proteolytic"/>
</dbReference>
<dbReference type="InterPro" id="IPR020568">
    <property type="entry name" value="Ribosomal_Su5_D2-typ_SF"/>
</dbReference>
<keyword evidence="1" id="KW-0812">Transmembrane</keyword>
<dbReference type="GO" id="GO:0004176">
    <property type="term" value="F:ATP-dependent peptidase activity"/>
    <property type="evidence" value="ECO:0007669"/>
    <property type="project" value="InterPro"/>
</dbReference>
<dbReference type="Pfam" id="PF13180">
    <property type="entry name" value="PDZ_2"/>
    <property type="match status" value="1"/>
</dbReference>
<protein>
    <submittedName>
        <fullName evidence="4">PDZ domain-containing protein</fullName>
    </submittedName>
</protein>
<evidence type="ECO:0000256" key="1">
    <source>
        <dbReference type="SAM" id="Phobius"/>
    </source>
</evidence>
<keyword evidence="1" id="KW-0472">Membrane</keyword>
<dbReference type="InterPro" id="IPR014721">
    <property type="entry name" value="Ribsml_uS5_D2-typ_fold_subgr"/>
</dbReference>
<sequence length="365" mass="40002">MSLPLFRKNWREKVTSKPLTSRQKERRIIISLVFLLIALFATFTVPLPYYIESPGGAEDVRHVLTVDGEEDQAEGSYNFTYITMTPATLASLVYAWVTPFTDIYSEAEVTGGASNDDFMRINNFYMQSSQHMAEYQALTLAGEEITLDYLGVYVLQVMDQSTFQGILHIADTVTAVNGKTFQSSTELIDYVSKQELDSTVEVTFESDGLTRTEKGQIIKLDNGKNGIGIGLTDHTEVSSSHDVDFMTAGIGGPSAGLMFTLSIYTQLAEPDLRGGRMVAGSGTIEKDGRVGDIGGIDKKVVSAANSGAEIFFAPDNPIDKEMLKVRPDAKTNYEEALAAAKAIKTDMKIVPVKTVQDAINYLKNH</sequence>
<proteinExistence type="predicted"/>
<gene>
    <name evidence="4" type="ORF">HF992_05935</name>
</gene>
<dbReference type="Gene3D" id="2.30.42.10">
    <property type="match status" value="1"/>
</dbReference>
<dbReference type="GO" id="GO:0005524">
    <property type="term" value="F:ATP binding"/>
    <property type="evidence" value="ECO:0007669"/>
    <property type="project" value="InterPro"/>
</dbReference>
<dbReference type="GO" id="GO:0004252">
    <property type="term" value="F:serine-type endopeptidase activity"/>
    <property type="evidence" value="ECO:0007669"/>
    <property type="project" value="InterPro"/>
</dbReference>
<reference evidence="4 5" key="1">
    <citation type="submission" date="2020-04" db="EMBL/GenBank/DDBJ databases">
        <title>MicrobeNet Type strains.</title>
        <authorList>
            <person name="Nicholson A.C."/>
        </authorList>
    </citation>
    <scope>NUCLEOTIDE SEQUENCE [LARGE SCALE GENOMIC DNA]</scope>
    <source>
        <strain evidence="4 5">CCUG 69612</strain>
    </source>
</reference>
<dbReference type="GO" id="GO:0006508">
    <property type="term" value="P:proteolysis"/>
    <property type="evidence" value="ECO:0007669"/>
    <property type="project" value="InterPro"/>
</dbReference>
<keyword evidence="5" id="KW-1185">Reference proteome</keyword>
<evidence type="ECO:0000313" key="4">
    <source>
        <dbReference type="EMBL" id="NKZ20387.1"/>
    </source>
</evidence>
<comment type="caution">
    <text evidence="4">The sequence shown here is derived from an EMBL/GenBank/DDBJ whole genome shotgun (WGS) entry which is preliminary data.</text>
</comment>
<feature type="domain" description="PDZ" evidence="3">
    <location>
        <begin position="148"/>
        <end position="211"/>
    </location>
</feature>
<dbReference type="InterPro" id="IPR027065">
    <property type="entry name" value="Lon_Prtase"/>
</dbReference>
<dbReference type="PANTHER" id="PTHR10046">
    <property type="entry name" value="ATP DEPENDENT LON PROTEASE FAMILY MEMBER"/>
    <property type="match status" value="1"/>
</dbReference>
<keyword evidence="1" id="KW-1133">Transmembrane helix</keyword>
<feature type="domain" description="Lon proteolytic" evidence="2">
    <location>
        <begin position="252"/>
        <end position="317"/>
    </location>
</feature>
<dbReference type="GO" id="GO:0030163">
    <property type="term" value="P:protein catabolic process"/>
    <property type="evidence" value="ECO:0007669"/>
    <property type="project" value="InterPro"/>
</dbReference>
<dbReference type="NCBIfam" id="NF041438">
    <property type="entry name" value="SepM_fam_S16"/>
    <property type="match status" value="1"/>
</dbReference>